<reference evidence="1 2" key="1">
    <citation type="submission" date="2016-10" db="EMBL/GenBank/DDBJ databases">
        <authorList>
            <person name="de Groot N.N."/>
        </authorList>
    </citation>
    <scope>NUCLEOTIDE SEQUENCE [LARGE SCALE GENOMIC DNA]</scope>
    <source>
        <strain evidence="1 2">DSM 23048</strain>
    </source>
</reference>
<proteinExistence type="predicted"/>
<name>A0A1H6YMX5_9FLAO</name>
<evidence type="ECO:0000313" key="1">
    <source>
        <dbReference type="EMBL" id="SEJ42629.1"/>
    </source>
</evidence>
<sequence>MRKILTIFLMFISLYIQAQRINKIPLVDVNPGYIEVAMIPINFKPSFNVIVDYGQDRKKYYSLNELYLTDDADILMIFNSKLALYNYLYTKGYTHVKSYYKPEDSRNLEYHFFVKQDKNCDCSDKENKRNEQ</sequence>
<dbReference type="GeneID" id="82258864"/>
<evidence type="ECO:0000313" key="2">
    <source>
        <dbReference type="Proteomes" id="UP000183077"/>
    </source>
</evidence>
<organism evidence="1 2">
    <name type="scientific">Myroides marinus</name>
    <dbReference type="NCBI Taxonomy" id="703342"/>
    <lineage>
        <taxon>Bacteria</taxon>
        <taxon>Pseudomonadati</taxon>
        <taxon>Bacteroidota</taxon>
        <taxon>Flavobacteriia</taxon>
        <taxon>Flavobacteriales</taxon>
        <taxon>Flavobacteriaceae</taxon>
        <taxon>Myroides</taxon>
    </lineage>
</organism>
<gene>
    <name evidence="1" type="ORF">SAMN04488018_1406</name>
</gene>
<dbReference type="Proteomes" id="UP000183077">
    <property type="component" value="Unassembled WGS sequence"/>
</dbReference>
<accession>A0A1H6YMX5</accession>
<dbReference type="AlphaFoldDB" id="A0A1H6YMX5"/>
<dbReference type="RefSeq" id="WP_074748432.1">
    <property type="nucleotide sequence ID" value="NZ_FNYS01000040.1"/>
</dbReference>
<dbReference type="EMBL" id="FNYS01000040">
    <property type="protein sequence ID" value="SEJ42629.1"/>
    <property type="molecule type" value="Genomic_DNA"/>
</dbReference>
<protein>
    <submittedName>
        <fullName evidence="1">Uncharacterized protein</fullName>
    </submittedName>
</protein>